<evidence type="ECO:0000313" key="3">
    <source>
        <dbReference type="Proteomes" id="UP001583186"/>
    </source>
</evidence>
<comment type="caution">
    <text evidence="2">The sequence shown here is derived from an EMBL/GenBank/DDBJ whole genome shotgun (WGS) entry which is preliminary data.</text>
</comment>
<dbReference type="PANTHER" id="PTHR41390:SF1">
    <property type="entry name" value="NADH-UBIQUINONE OXIDOREDUCTASE 213 KDA SUBUNIT"/>
    <property type="match status" value="1"/>
</dbReference>
<feature type="compositionally biased region" description="Pro residues" evidence="1">
    <location>
        <begin position="1"/>
        <end position="16"/>
    </location>
</feature>
<feature type="region of interest" description="Disordered" evidence="1">
    <location>
        <begin position="1"/>
        <end position="21"/>
    </location>
</feature>
<dbReference type="Proteomes" id="UP001583186">
    <property type="component" value="Unassembled WGS sequence"/>
</dbReference>
<evidence type="ECO:0000313" key="2">
    <source>
        <dbReference type="EMBL" id="KAL1897109.1"/>
    </source>
</evidence>
<evidence type="ECO:0000256" key="1">
    <source>
        <dbReference type="SAM" id="MobiDB-lite"/>
    </source>
</evidence>
<dbReference type="PANTHER" id="PTHR41390">
    <property type="entry name" value="CHROMOSOME 7, WHOLE GENOME SHOTGUN SEQUENCE"/>
    <property type="match status" value="1"/>
</dbReference>
<protein>
    <submittedName>
        <fullName evidence="2">Uncharacterized protein</fullName>
    </submittedName>
</protein>
<keyword evidence="3" id="KW-1185">Reference proteome</keyword>
<sequence>MSQPEATPPARRPPAPKAQIPPELAEILAPSLQVGLGAGSRSAIVHHWGGESKLTSSDKVKASTLAGASAGLVGGALRGPRNILPAIAVFSIFGATGQAVVNALPSGAAPDDSNSKSSWLDSRWSPVTPMTDTEYATFIEDKILKLDVEVSMIDDQLAALRERKAQRDAQEPRQEGS</sequence>
<dbReference type="EMBL" id="JAWCUI010000020">
    <property type="protein sequence ID" value="KAL1897109.1"/>
    <property type="molecule type" value="Genomic_DNA"/>
</dbReference>
<organism evidence="2 3">
    <name type="scientific">Sporothrix stenoceras</name>
    <dbReference type="NCBI Taxonomy" id="5173"/>
    <lineage>
        <taxon>Eukaryota</taxon>
        <taxon>Fungi</taxon>
        <taxon>Dikarya</taxon>
        <taxon>Ascomycota</taxon>
        <taxon>Pezizomycotina</taxon>
        <taxon>Sordariomycetes</taxon>
        <taxon>Sordariomycetidae</taxon>
        <taxon>Ophiostomatales</taxon>
        <taxon>Ophiostomataceae</taxon>
        <taxon>Sporothrix</taxon>
    </lineage>
</organism>
<name>A0ABR3ZC73_9PEZI</name>
<gene>
    <name evidence="2" type="ORF">Sste5346_004314</name>
</gene>
<reference evidence="2 3" key="1">
    <citation type="journal article" date="2024" name="IMA Fungus">
        <title>IMA Genome - F19 : A genome assembly and annotation guide to empower mycologists, including annotated draft genome sequences of Ceratocystis pirilliformis, Diaporthe australafricana, Fusarium ophioides, Paecilomyces lecythidis, and Sporothrix stenoceras.</title>
        <authorList>
            <person name="Aylward J."/>
            <person name="Wilson A.M."/>
            <person name="Visagie C.M."/>
            <person name="Spraker J."/>
            <person name="Barnes I."/>
            <person name="Buitendag C."/>
            <person name="Ceriani C."/>
            <person name="Del Mar Angel L."/>
            <person name="du Plessis D."/>
            <person name="Fuchs T."/>
            <person name="Gasser K."/>
            <person name="Kramer D."/>
            <person name="Li W."/>
            <person name="Munsamy K."/>
            <person name="Piso A."/>
            <person name="Price J.L."/>
            <person name="Sonnekus B."/>
            <person name="Thomas C."/>
            <person name="van der Nest A."/>
            <person name="van Dijk A."/>
            <person name="van Heerden A."/>
            <person name="van Vuuren N."/>
            <person name="Yilmaz N."/>
            <person name="Duong T.A."/>
            <person name="van der Merwe N.A."/>
            <person name="Wingfield M.J."/>
            <person name="Wingfield B.D."/>
        </authorList>
    </citation>
    <scope>NUCLEOTIDE SEQUENCE [LARGE SCALE GENOMIC DNA]</scope>
    <source>
        <strain evidence="2 3">CMW 5346</strain>
    </source>
</reference>
<accession>A0ABR3ZC73</accession>
<proteinExistence type="predicted"/>